<gene>
    <name evidence="2" type="ORF">H9746_00245</name>
</gene>
<dbReference type="AlphaFoldDB" id="A0A9D1THV4"/>
<dbReference type="PROSITE" id="PS50902">
    <property type="entry name" value="FLAVODOXIN_LIKE"/>
    <property type="match status" value="1"/>
</dbReference>
<dbReference type="Proteomes" id="UP000886808">
    <property type="component" value="Unassembled WGS sequence"/>
</dbReference>
<dbReference type="InterPro" id="IPR008254">
    <property type="entry name" value="Flavodoxin/NO_synth"/>
</dbReference>
<organism evidence="2 3">
    <name type="scientific">Candidatus Butyricicoccus avistercoris</name>
    <dbReference type="NCBI Taxonomy" id="2838518"/>
    <lineage>
        <taxon>Bacteria</taxon>
        <taxon>Bacillati</taxon>
        <taxon>Bacillota</taxon>
        <taxon>Clostridia</taxon>
        <taxon>Eubacteriales</taxon>
        <taxon>Butyricicoccaceae</taxon>
        <taxon>Butyricicoccus</taxon>
    </lineage>
</organism>
<dbReference type="EMBL" id="DXIE01000003">
    <property type="protein sequence ID" value="HIV61275.1"/>
    <property type="molecule type" value="Genomic_DNA"/>
</dbReference>
<evidence type="ECO:0000259" key="1">
    <source>
        <dbReference type="PROSITE" id="PS50902"/>
    </source>
</evidence>
<accession>A0A9D1THV4</accession>
<dbReference type="GO" id="GO:0010181">
    <property type="term" value="F:FMN binding"/>
    <property type="evidence" value="ECO:0007669"/>
    <property type="project" value="InterPro"/>
</dbReference>
<dbReference type="Pfam" id="PF12641">
    <property type="entry name" value="Flavodoxin_3"/>
    <property type="match status" value="1"/>
</dbReference>
<comment type="caution">
    <text evidence="2">The sequence shown here is derived from an EMBL/GenBank/DDBJ whole genome shotgun (WGS) entry which is preliminary data.</text>
</comment>
<dbReference type="Gene3D" id="3.40.50.360">
    <property type="match status" value="1"/>
</dbReference>
<dbReference type="GO" id="GO:0016651">
    <property type="term" value="F:oxidoreductase activity, acting on NAD(P)H"/>
    <property type="evidence" value="ECO:0007669"/>
    <property type="project" value="UniProtKB-ARBA"/>
</dbReference>
<evidence type="ECO:0000313" key="3">
    <source>
        <dbReference type="Proteomes" id="UP000886808"/>
    </source>
</evidence>
<dbReference type="InterPro" id="IPR029039">
    <property type="entry name" value="Flavoprotein-like_sf"/>
</dbReference>
<dbReference type="SUPFAM" id="SSF52218">
    <property type="entry name" value="Flavoproteins"/>
    <property type="match status" value="1"/>
</dbReference>
<reference evidence="2" key="1">
    <citation type="journal article" date="2021" name="PeerJ">
        <title>Extensive microbial diversity within the chicken gut microbiome revealed by metagenomics and culture.</title>
        <authorList>
            <person name="Gilroy R."/>
            <person name="Ravi A."/>
            <person name="Getino M."/>
            <person name="Pursley I."/>
            <person name="Horton D.L."/>
            <person name="Alikhan N.F."/>
            <person name="Baker D."/>
            <person name="Gharbi K."/>
            <person name="Hall N."/>
            <person name="Watson M."/>
            <person name="Adriaenssens E.M."/>
            <person name="Foster-Nyarko E."/>
            <person name="Jarju S."/>
            <person name="Secka A."/>
            <person name="Antonio M."/>
            <person name="Oren A."/>
            <person name="Chaudhuri R.R."/>
            <person name="La Ragione R."/>
            <person name="Hildebrand F."/>
            <person name="Pallen M.J."/>
        </authorList>
    </citation>
    <scope>NUCLEOTIDE SEQUENCE</scope>
    <source>
        <strain evidence="2">CHK193-4272</strain>
    </source>
</reference>
<dbReference type="NCBIfam" id="NF045594">
    <property type="entry name" value="flavodox_BilS"/>
    <property type="match status" value="1"/>
</dbReference>
<proteinExistence type="predicted"/>
<name>A0A9D1THV4_9FIRM</name>
<feature type="domain" description="Flavodoxin-like" evidence="1">
    <location>
        <begin position="3"/>
        <end position="160"/>
    </location>
</feature>
<reference evidence="2" key="2">
    <citation type="submission" date="2021-04" db="EMBL/GenBank/DDBJ databases">
        <authorList>
            <person name="Gilroy R."/>
        </authorList>
    </citation>
    <scope>NUCLEOTIDE SEQUENCE</scope>
    <source>
        <strain evidence="2">CHK193-4272</strain>
    </source>
</reference>
<evidence type="ECO:0000313" key="2">
    <source>
        <dbReference type="EMBL" id="HIV61275.1"/>
    </source>
</evidence>
<sequence length="160" mass="18626">MTYSVTYSSHTGNTKELAQTINESLDNIIYYGEHDIKSLDADRIYIGFWTDKGTCDSKTIEFLKQAQNKEIFLFGTAGFGESQEYFNQIIERVKANIKDNNKIIGSFMCQGRMPQAVRDRYLKLQNDENYQKYQMLIENFDKALKHPNNKDKDNLIKAIK</sequence>
<protein>
    <submittedName>
        <fullName evidence="2">Flavodoxin family protein</fullName>
    </submittedName>
</protein>
<dbReference type="InterPro" id="IPR054633">
    <property type="entry name" value="BilS"/>
</dbReference>